<gene>
    <name evidence="5" type="ORF">AMJ83_05110</name>
</gene>
<accession>A0A0S8FSV3</accession>
<evidence type="ECO:0000313" key="6">
    <source>
        <dbReference type="Proteomes" id="UP000051373"/>
    </source>
</evidence>
<dbReference type="SUPFAM" id="SSF82679">
    <property type="entry name" value="N-utilization substance G protein NusG, N-terminal domain"/>
    <property type="match status" value="1"/>
</dbReference>
<keyword evidence="1" id="KW-0889">Transcription antitermination</keyword>
<dbReference type="InterPro" id="IPR036735">
    <property type="entry name" value="NGN_dom_sf"/>
</dbReference>
<evidence type="ECO:0000313" key="5">
    <source>
        <dbReference type="EMBL" id="KPK63832.1"/>
    </source>
</evidence>
<dbReference type="STRING" id="1703779.AMJ83_05110"/>
<dbReference type="Proteomes" id="UP000051373">
    <property type="component" value="Unassembled WGS sequence"/>
</dbReference>
<keyword evidence="3" id="KW-0804">Transcription</keyword>
<dbReference type="PANTHER" id="PTHR30265:SF4">
    <property type="entry name" value="KOW MOTIF FAMILY PROTEIN, EXPRESSED"/>
    <property type="match status" value="1"/>
</dbReference>
<proteinExistence type="predicted"/>
<dbReference type="Gene3D" id="3.30.70.940">
    <property type="entry name" value="NusG, N-terminal domain"/>
    <property type="match status" value="1"/>
</dbReference>
<evidence type="ECO:0000256" key="1">
    <source>
        <dbReference type="ARBA" id="ARBA00022814"/>
    </source>
</evidence>
<evidence type="ECO:0000259" key="4">
    <source>
        <dbReference type="SMART" id="SM00738"/>
    </source>
</evidence>
<feature type="domain" description="NusG-like N-terminal" evidence="4">
    <location>
        <begin position="1"/>
        <end position="98"/>
    </location>
</feature>
<dbReference type="SUPFAM" id="SSF50104">
    <property type="entry name" value="Translation proteins SH3-like domain"/>
    <property type="match status" value="1"/>
</dbReference>
<dbReference type="NCBIfam" id="NF033644">
    <property type="entry name" value="antiterm_UpxY"/>
    <property type="match status" value="1"/>
</dbReference>
<evidence type="ECO:0000256" key="2">
    <source>
        <dbReference type="ARBA" id="ARBA00023015"/>
    </source>
</evidence>
<protein>
    <recommendedName>
        <fullName evidence="4">NusG-like N-terminal domain-containing protein</fullName>
    </recommendedName>
</protein>
<dbReference type="GO" id="GO:0006354">
    <property type="term" value="P:DNA-templated transcription elongation"/>
    <property type="evidence" value="ECO:0007669"/>
    <property type="project" value="InterPro"/>
</dbReference>
<sequence>MSWYAGYTKCNHERVVNKILHDKGINTFLPEIIVPSRRNNRKILIKRPLFRNYLFIELDEIRDTWMKVFRTPGLARICGNGRPTAIPDEDINSIKIFIRSDRNIYPLPFLHVGARVQVISGPLTGAIGILVKEDRKKRRLSVSLELMGQSVVVSLFDDEVKPF</sequence>
<dbReference type="GO" id="GO:0031564">
    <property type="term" value="P:transcription antitermination"/>
    <property type="evidence" value="ECO:0007669"/>
    <property type="project" value="UniProtKB-KW"/>
</dbReference>
<dbReference type="Pfam" id="PF02357">
    <property type="entry name" value="NusG"/>
    <property type="match status" value="1"/>
</dbReference>
<dbReference type="EMBL" id="LJUJ01000008">
    <property type="protein sequence ID" value="KPK63832.1"/>
    <property type="molecule type" value="Genomic_DNA"/>
</dbReference>
<dbReference type="InterPro" id="IPR043425">
    <property type="entry name" value="NusG-like"/>
</dbReference>
<dbReference type="SMART" id="SM00738">
    <property type="entry name" value="NGN"/>
    <property type="match status" value="1"/>
</dbReference>
<dbReference type="InterPro" id="IPR008991">
    <property type="entry name" value="Translation_prot_SH3-like_sf"/>
</dbReference>
<dbReference type="AlphaFoldDB" id="A0A0S8FSV3"/>
<dbReference type="PANTHER" id="PTHR30265">
    <property type="entry name" value="RHO-INTERACTING TRANSCRIPTION TERMINATION FACTOR NUSG"/>
    <property type="match status" value="1"/>
</dbReference>
<evidence type="ECO:0000256" key="3">
    <source>
        <dbReference type="ARBA" id="ARBA00023163"/>
    </source>
</evidence>
<dbReference type="InterPro" id="IPR006645">
    <property type="entry name" value="NGN-like_dom"/>
</dbReference>
<keyword evidence="2" id="KW-0805">Transcription regulation</keyword>
<comment type="caution">
    <text evidence="5">The sequence shown here is derived from an EMBL/GenBank/DDBJ whole genome shotgun (WGS) entry which is preliminary data.</text>
</comment>
<name>A0A0S8FSV3_UNCW3</name>
<reference evidence="5 6" key="1">
    <citation type="journal article" date="2015" name="Microbiome">
        <title>Genomic resolution of linkages in carbon, nitrogen, and sulfur cycling among widespread estuary sediment bacteria.</title>
        <authorList>
            <person name="Baker B.J."/>
            <person name="Lazar C.S."/>
            <person name="Teske A.P."/>
            <person name="Dick G.J."/>
        </authorList>
    </citation>
    <scope>NUCLEOTIDE SEQUENCE [LARGE SCALE GENOMIC DNA]</scope>
    <source>
        <strain evidence="5">SM23_42</strain>
    </source>
</reference>
<organism evidence="5 6">
    <name type="scientific">candidate division WOR_3 bacterium SM23_42</name>
    <dbReference type="NCBI Taxonomy" id="1703779"/>
    <lineage>
        <taxon>Bacteria</taxon>
        <taxon>Bacteria division WOR-3</taxon>
    </lineage>
</organism>